<name>A0A1A9WR66_9MUSC</name>
<reference evidence="1" key="2">
    <citation type="submission" date="2020-05" db="UniProtKB">
        <authorList>
            <consortium name="EnsemblMetazoa"/>
        </authorList>
    </citation>
    <scope>IDENTIFICATION</scope>
    <source>
        <strain evidence="1">IAEA</strain>
    </source>
</reference>
<keyword evidence="2" id="KW-1185">Reference proteome</keyword>
<dbReference type="InterPro" id="IPR006601">
    <property type="entry name" value="Uncharacterised_DM11_DROME"/>
</dbReference>
<organism evidence="1 2">
    <name type="scientific">Glossina brevipalpis</name>
    <dbReference type="NCBI Taxonomy" id="37001"/>
    <lineage>
        <taxon>Eukaryota</taxon>
        <taxon>Metazoa</taxon>
        <taxon>Ecdysozoa</taxon>
        <taxon>Arthropoda</taxon>
        <taxon>Hexapoda</taxon>
        <taxon>Insecta</taxon>
        <taxon>Pterygota</taxon>
        <taxon>Neoptera</taxon>
        <taxon>Endopterygota</taxon>
        <taxon>Diptera</taxon>
        <taxon>Brachycera</taxon>
        <taxon>Muscomorpha</taxon>
        <taxon>Hippoboscoidea</taxon>
        <taxon>Glossinidae</taxon>
        <taxon>Glossina</taxon>
    </lineage>
</organism>
<dbReference type="SMART" id="SM00675">
    <property type="entry name" value="DM11"/>
    <property type="match status" value="1"/>
</dbReference>
<evidence type="ECO:0000313" key="1">
    <source>
        <dbReference type="EnsemblMetazoa" id="GBRI029159-PA"/>
    </source>
</evidence>
<dbReference type="Proteomes" id="UP000091820">
    <property type="component" value="Unassembled WGS sequence"/>
</dbReference>
<dbReference type="VEuPathDB" id="VectorBase:GBRI029159"/>
<dbReference type="AlphaFoldDB" id="A0A1A9WR66"/>
<proteinExistence type="predicted"/>
<protein>
    <recommendedName>
        <fullName evidence="3">MD-2-related lipid-recognition domain-containing protein</fullName>
    </recommendedName>
</protein>
<dbReference type="EnsemblMetazoa" id="GBRI029159-RA">
    <property type="protein sequence ID" value="GBRI029159-PA"/>
    <property type="gene ID" value="GBRI029159"/>
</dbReference>
<evidence type="ECO:0000313" key="2">
    <source>
        <dbReference type="Proteomes" id="UP000091820"/>
    </source>
</evidence>
<sequence>MLCYLEYLVHILSSKSDEGRDTMSFTYASAVIFISTVMAVQPTQALYRFLTEDTDVLTDCTEPPNMLGVADFVDYSNLAVFYEEDGIHIEGKSIIRWDVKQTDRVSMQVELKKFARGTWQQTPFTVMVADMCEDMKDNTSTTYDVWTKHVISEVVCLGKGVEYNHERFVVKAENDIKGANMEGRYKIELIFQAYDETDLPRSNAVCVEVPGEMIKV</sequence>
<reference evidence="2" key="1">
    <citation type="submission" date="2014-03" db="EMBL/GenBank/DDBJ databases">
        <authorList>
            <person name="Aksoy S."/>
            <person name="Warren W."/>
            <person name="Wilson R.K."/>
        </authorList>
    </citation>
    <scope>NUCLEOTIDE SEQUENCE [LARGE SCALE GENOMIC DNA]</scope>
    <source>
        <strain evidence="2">IAEA</strain>
    </source>
</reference>
<evidence type="ECO:0008006" key="3">
    <source>
        <dbReference type="Google" id="ProtNLM"/>
    </source>
</evidence>
<accession>A0A1A9WR66</accession>